<protein>
    <submittedName>
        <fullName evidence="1">Uncharacterized protein</fullName>
    </submittedName>
</protein>
<proteinExistence type="predicted"/>
<organism evidence="1">
    <name type="scientific">Arundo donax</name>
    <name type="common">Giant reed</name>
    <name type="synonym">Donax arundinaceus</name>
    <dbReference type="NCBI Taxonomy" id="35708"/>
    <lineage>
        <taxon>Eukaryota</taxon>
        <taxon>Viridiplantae</taxon>
        <taxon>Streptophyta</taxon>
        <taxon>Embryophyta</taxon>
        <taxon>Tracheophyta</taxon>
        <taxon>Spermatophyta</taxon>
        <taxon>Magnoliopsida</taxon>
        <taxon>Liliopsida</taxon>
        <taxon>Poales</taxon>
        <taxon>Poaceae</taxon>
        <taxon>PACMAD clade</taxon>
        <taxon>Arundinoideae</taxon>
        <taxon>Arundineae</taxon>
        <taxon>Arundo</taxon>
    </lineage>
</organism>
<evidence type="ECO:0000313" key="1">
    <source>
        <dbReference type="EMBL" id="JAE12230.1"/>
    </source>
</evidence>
<name>A0A0A9FGS4_ARUDO</name>
<dbReference type="EMBL" id="GBRH01185666">
    <property type="protein sequence ID" value="JAE12230.1"/>
    <property type="molecule type" value="Transcribed_RNA"/>
</dbReference>
<dbReference type="AlphaFoldDB" id="A0A0A9FGS4"/>
<reference evidence="1" key="1">
    <citation type="submission" date="2014-09" db="EMBL/GenBank/DDBJ databases">
        <authorList>
            <person name="Magalhaes I.L.F."/>
            <person name="Oliveira U."/>
            <person name="Santos F.R."/>
            <person name="Vidigal T.H.D.A."/>
            <person name="Brescovit A.D."/>
            <person name="Santos A.J."/>
        </authorList>
    </citation>
    <scope>NUCLEOTIDE SEQUENCE</scope>
    <source>
        <tissue evidence="1">Shoot tissue taken approximately 20 cm above the soil surface</tissue>
    </source>
</reference>
<sequence>MNTNAQSISHNVALLPRAS</sequence>
<reference evidence="1" key="2">
    <citation type="journal article" date="2015" name="Data Brief">
        <title>Shoot transcriptome of the giant reed, Arundo donax.</title>
        <authorList>
            <person name="Barrero R.A."/>
            <person name="Guerrero F.D."/>
            <person name="Moolhuijzen P."/>
            <person name="Goolsby J.A."/>
            <person name="Tidwell J."/>
            <person name="Bellgard S.E."/>
            <person name="Bellgard M.I."/>
        </authorList>
    </citation>
    <scope>NUCLEOTIDE SEQUENCE</scope>
    <source>
        <tissue evidence="1">Shoot tissue taken approximately 20 cm above the soil surface</tissue>
    </source>
</reference>
<accession>A0A0A9FGS4</accession>